<gene>
    <name evidence="1" type="ORF">HCJ92_19335</name>
</gene>
<sequence>MIDIVVVLRAEDAVLDFSTVLTAPDRPEVRVVVAGTGDVVVLSPDGELADTLAALGQRVRPGGVVGASPGPDTLSALIDRAADGAPARVWTHSPGDNRQSRGRLGRDAAIASGGRPVRHAVGYSPFLQYVSDEDRALTAADIGRKTAFVNRWCGGLLAEADPEYVVDTPRIPAVERYFDTDAEQRERLFALLASLGDEAAAVADPWEFGTSAYEQERLDATTAWAARWVRPDDGPLVEVGACEGALTARLEQKGFRVEPTEPNGAFRARLDATRPGSAPAGTEDLAALAAGRHRPGAAYLLVEMLYYGQDLALLDALPTDTLLVALEPGAVAARLDPWLAETTTWRAVERVELVAPAVEAVCRGRAYLSKRGSTGLVLRRHATG</sequence>
<protein>
    <submittedName>
        <fullName evidence="1">Uncharacterized protein</fullName>
    </submittedName>
</protein>
<accession>A0ABX1ARD9</accession>
<dbReference type="Proteomes" id="UP000746503">
    <property type="component" value="Unassembled WGS sequence"/>
</dbReference>
<keyword evidence="2" id="KW-1185">Reference proteome</keyword>
<dbReference type="EMBL" id="JAAVJB010000206">
    <property type="protein sequence ID" value="NJP68389.1"/>
    <property type="molecule type" value="Genomic_DNA"/>
</dbReference>
<proteinExistence type="predicted"/>
<name>A0ABX1ARD9_9ACTN</name>
<reference evidence="1 2" key="1">
    <citation type="submission" date="2020-03" db="EMBL/GenBank/DDBJ databases">
        <title>Draft genome of Streptomyces sp. ventii, isolated from the Axial Seamount in the Pacific Ocean, and resequencing of the two type strains Streptomyces lonarensis strain NCL 716 and Streptomyces bohaiensis strain 11A07.</title>
        <authorList>
            <person name="Loughran R.M."/>
            <person name="Pfannmuller K.M."/>
            <person name="Wasson B.J."/>
            <person name="Deadmond M.C."/>
            <person name="Paddock B.E."/>
            <person name="Koyack M.J."/>
            <person name="Gallegos D.A."/>
            <person name="Mitchell E.A."/>
            <person name="Ushijima B."/>
            <person name="Saw J.H."/>
            <person name="Mcphail K.L."/>
            <person name="Videau P."/>
        </authorList>
    </citation>
    <scope>NUCLEOTIDE SEQUENCE [LARGE SCALE GENOMIC DNA]</scope>
    <source>
        <strain evidence="2">5675061</strain>
    </source>
</reference>
<organism evidence="1 2">
    <name type="scientific">Streptomyces spiramenti</name>
    <dbReference type="NCBI Taxonomy" id="2720606"/>
    <lineage>
        <taxon>Bacteria</taxon>
        <taxon>Bacillati</taxon>
        <taxon>Actinomycetota</taxon>
        <taxon>Actinomycetes</taxon>
        <taxon>Kitasatosporales</taxon>
        <taxon>Streptomycetaceae</taxon>
        <taxon>Streptomyces</taxon>
    </lineage>
</organism>
<dbReference type="RefSeq" id="WP_167934892.1">
    <property type="nucleotide sequence ID" value="NZ_JAAVJB010000206.1"/>
</dbReference>
<evidence type="ECO:0000313" key="1">
    <source>
        <dbReference type="EMBL" id="NJP68389.1"/>
    </source>
</evidence>
<comment type="caution">
    <text evidence="1">The sequence shown here is derived from an EMBL/GenBank/DDBJ whole genome shotgun (WGS) entry which is preliminary data.</text>
</comment>
<evidence type="ECO:0000313" key="2">
    <source>
        <dbReference type="Proteomes" id="UP000746503"/>
    </source>
</evidence>